<keyword evidence="1" id="KW-0732">Signal</keyword>
<dbReference type="PATRIC" id="fig|1217650.3.peg.919"/>
<feature type="chain" id="PRO_5004141900" description="Fimbrial-type adhesion domain-containing protein" evidence="1">
    <location>
        <begin position="20"/>
        <end position="156"/>
    </location>
</feature>
<dbReference type="GeneID" id="69462031"/>
<comment type="caution">
    <text evidence="2">The sequence shown here is derived from an EMBL/GenBank/DDBJ whole genome shotgun (WGS) entry which is preliminary data.</text>
</comment>
<dbReference type="AlphaFoldDB" id="N9F637"/>
<keyword evidence="3" id="KW-1185">Reference proteome</keyword>
<dbReference type="HOGENOM" id="CLU_1640124_0_0_6"/>
<proteinExistence type="predicted"/>
<gene>
    <name evidence="2" type="ORF">F938_00953</name>
</gene>
<feature type="signal peptide" evidence="1">
    <location>
        <begin position="1"/>
        <end position="19"/>
    </location>
</feature>
<dbReference type="RefSeq" id="WP_005029882.1">
    <property type="nucleotide sequence ID" value="NZ_KB849755.1"/>
</dbReference>
<evidence type="ECO:0008006" key="4">
    <source>
        <dbReference type="Google" id="ProtNLM"/>
    </source>
</evidence>
<sequence>MKRYLVVLIGMCLSLNAFANSYVFGGRAHFNGALVGSGCVFVQDGDLKRFDHDSGGVVLKLNVTNCSLPIYYNLRIVMKYVTKNAHVSVSQVMSGEQIGLMPQNELHHSIGLIGYPDKSSIIKDGTGDKEMELPLPIAKDQMSQNGANFLISVIYP</sequence>
<accession>N9F637</accession>
<name>N9F637_ACIBZ</name>
<organism evidence="2 3">
    <name type="scientific">Acinetobacter bereziniae LMG 1003 = CIP 70.12</name>
    <dbReference type="NCBI Taxonomy" id="981324"/>
    <lineage>
        <taxon>Bacteria</taxon>
        <taxon>Pseudomonadati</taxon>
        <taxon>Pseudomonadota</taxon>
        <taxon>Gammaproteobacteria</taxon>
        <taxon>Moraxellales</taxon>
        <taxon>Moraxellaceae</taxon>
        <taxon>Acinetobacter</taxon>
    </lineage>
</organism>
<protein>
    <recommendedName>
        <fullName evidence="4">Fimbrial-type adhesion domain-containing protein</fullName>
    </recommendedName>
</protein>
<dbReference type="Proteomes" id="UP000013251">
    <property type="component" value="Unassembled WGS sequence"/>
</dbReference>
<reference evidence="2 3" key="1">
    <citation type="submission" date="2013-02" db="EMBL/GenBank/DDBJ databases">
        <title>The Genome Sequence of Acinetobacter bereziniae CIP 70.12.</title>
        <authorList>
            <consortium name="The Broad Institute Genome Sequencing Platform"/>
            <consortium name="The Broad Institute Genome Sequencing Center for Infectious Disease"/>
            <person name="Cerqueira G."/>
            <person name="Feldgarden M."/>
            <person name="Courvalin P."/>
            <person name="Perichon B."/>
            <person name="Grillot-Courvalin C."/>
            <person name="Clermont D."/>
            <person name="Rocha E."/>
            <person name="Yoon E.-J."/>
            <person name="Nemec A."/>
            <person name="Walker B."/>
            <person name="Young S.K."/>
            <person name="Zeng Q."/>
            <person name="Gargeya S."/>
            <person name="Fitzgerald M."/>
            <person name="Haas B."/>
            <person name="Abouelleil A."/>
            <person name="Alvarado L."/>
            <person name="Arachchi H.M."/>
            <person name="Berlin A.M."/>
            <person name="Chapman S.B."/>
            <person name="Dewar J."/>
            <person name="Goldberg J."/>
            <person name="Griggs A."/>
            <person name="Gujja S."/>
            <person name="Hansen M."/>
            <person name="Howarth C."/>
            <person name="Imamovic A."/>
            <person name="Larimer J."/>
            <person name="McCowan C."/>
            <person name="Murphy C."/>
            <person name="Neiman D."/>
            <person name="Pearson M."/>
            <person name="Priest M."/>
            <person name="Roberts A."/>
            <person name="Saif S."/>
            <person name="Shea T."/>
            <person name="Sisk P."/>
            <person name="Sykes S."/>
            <person name="Wortman J."/>
            <person name="Nusbaum C."/>
            <person name="Birren B."/>
        </authorList>
    </citation>
    <scope>NUCLEOTIDE SEQUENCE [LARGE SCALE GENOMIC DNA]</scope>
    <source>
        <strain evidence="2 3">CIP 70.12</strain>
    </source>
</reference>
<evidence type="ECO:0000313" key="3">
    <source>
        <dbReference type="Proteomes" id="UP000013251"/>
    </source>
</evidence>
<evidence type="ECO:0000256" key="1">
    <source>
        <dbReference type="SAM" id="SignalP"/>
    </source>
</evidence>
<evidence type="ECO:0000313" key="2">
    <source>
        <dbReference type="EMBL" id="ENW00309.1"/>
    </source>
</evidence>
<dbReference type="EMBL" id="APQG01000015">
    <property type="protein sequence ID" value="ENW00309.1"/>
    <property type="molecule type" value="Genomic_DNA"/>
</dbReference>